<reference evidence="1 2" key="1">
    <citation type="submission" date="2009-01" db="EMBL/GenBank/DDBJ databases">
        <authorList>
            <person name="Qin X."/>
            <person name="Bachman B."/>
            <person name="Battles P."/>
            <person name="Bell A."/>
            <person name="Bess C."/>
            <person name="Bickham C."/>
            <person name="Chaboub L."/>
            <person name="Chen D."/>
            <person name="Coyle M."/>
            <person name="Deiros D.R."/>
            <person name="Dinh H."/>
            <person name="Forbes L."/>
            <person name="Fowler G."/>
            <person name="Francisco L."/>
            <person name="Fu Q."/>
            <person name="Gubbala S."/>
            <person name="Hale W."/>
            <person name="Han Y."/>
            <person name="Hemphill L."/>
            <person name="Highlander S.K."/>
            <person name="Hirani K."/>
            <person name="Hogues M."/>
            <person name="Jackson L."/>
            <person name="Jakkamsetti A."/>
            <person name="Javaid M."/>
            <person name="Jiang H."/>
            <person name="Korchina V."/>
            <person name="Kovar C."/>
            <person name="Lara F."/>
            <person name="Lee S."/>
            <person name="Mata R."/>
            <person name="Mathew T."/>
            <person name="Moen C."/>
            <person name="Morales K."/>
            <person name="Munidasa M."/>
            <person name="Nazareth L."/>
            <person name="Ngo R."/>
            <person name="Nguyen L."/>
            <person name="Okwuonu G."/>
            <person name="Ongeri F."/>
            <person name="Patil S."/>
            <person name="Petrosino J."/>
            <person name="Pham C."/>
            <person name="Pham P."/>
            <person name="Pu L.-L."/>
            <person name="Puazo M."/>
            <person name="Raj R."/>
            <person name="Reid J."/>
            <person name="Rouhana J."/>
            <person name="Saada N."/>
            <person name="Shang Y."/>
            <person name="Simmons D."/>
            <person name="Thornton R."/>
            <person name="Warren J."/>
            <person name="Weissenberger G."/>
            <person name="Zhang J."/>
            <person name="Zhang L."/>
            <person name="Zhou C."/>
            <person name="Zhu D."/>
            <person name="Muzny D."/>
            <person name="Worley K."/>
            <person name="Gibbs R."/>
        </authorList>
    </citation>
    <scope>NUCLEOTIDE SEQUENCE [LARGE SCALE GENOMIC DNA]</scope>
    <source>
        <strain evidence="1 2">ATCC 33300</strain>
    </source>
</reference>
<dbReference type="EMBL" id="ACHB01000012">
    <property type="protein sequence ID" value="EEI93830.1"/>
    <property type="molecule type" value="Genomic_DNA"/>
</dbReference>
<sequence>KEIYIGGSRISEITGPTTVYSNQEYQYQLNFGGVPTGQVTRLKASGTFLQDYSVEGNYIKIQTKPMLNNMKPKQILIEAVYQNECGLVEGKNLYITVYP</sequence>
<protein>
    <submittedName>
        <fullName evidence="1">Uncharacterized protein</fullName>
    </submittedName>
</protein>
<feature type="non-terminal residue" evidence="1">
    <location>
        <position position="1"/>
    </location>
</feature>
<name>C2FTC0_SPHSI</name>
<proteinExistence type="predicted"/>
<dbReference type="Proteomes" id="UP000006241">
    <property type="component" value="Unassembled WGS sequence"/>
</dbReference>
<comment type="caution">
    <text evidence="1">The sequence shown here is derived from an EMBL/GenBank/DDBJ whole genome shotgun (WGS) entry which is preliminary data.</text>
</comment>
<dbReference type="AlphaFoldDB" id="C2FTC0"/>
<gene>
    <name evidence="1" type="ORF">HMPREF0765_0576</name>
</gene>
<accession>C2FTC0</accession>
<dbReference type="RefSeq" id="WP_003012015.1">
    <property type="nucleotide sequence ID" value="NZ_GG668636.1"/>
</dbReference>
<evidence type="ECO:0000313" key="1">
    <source>
        <dbReference type="EMBL" id="EEI93830.1"/>
    </source>
</evidence>
<evidence type="ECO:0000313" key="2">
    <source>
        <dbReference type="Proteomes" id="UP000006241"/>
    </source>
</evidence>
<dbReference type="HOGENOM" id="CLU_2312234_0_0_10"/>
<organism evidence="1 2">
    <name type="scientific">Sphingobacterium spiritivorum ATCC 33300</name>
    <dbReference type="NCBI Taxonomy" id="525372"/>
    <lineage>
        <taxon>Bacteria</taxon>
        <taxon>Pseudomonadati</taxon>
        <taxon>Bacteroidota</taxon>
        <taxon>Sphingobacteriia</taxon>
        <taxon>Sphingobacteriales</taxon>
        <taxon>Sphingobacteriaceae</taxon>
        <taxon>Sphingobacterium</taxon>
    </lineage>
</organism>